<comment type="cofactor">
    <cofactor evidence="1">
        <name>[4Fe-4S] cluster</name>
        <dbReference type="ChEBI" id="CHEBI:49883"/>
    </cofactor>
</comment>
<dbReference type="InterPro" id="IPR006158">
    <property type="entry name" value="Cobalamin-bd"/>
</dbReference>
<organism evidence="9">
    <name type="scientific">marine metagenome</name>
    <dbReference type="NCBI Taxonomy" id="408172"/>
    <lineage>
        <taxon>unclassified sequences</taxon>
        <taxon>metagenomes</taxon>
        <taxon>ecological metagenomes</taxon>
    </lineage>
</organism>
<dbReference type="GO" id="GO:0003824">
    <property type="term" value="F:catalytic activity"/>
    <property type="evidence" value="ECO:0007669"/>
    <property type="project" value="InterPro"/>
</dbReference>
<dbReference type="PANTHER" id="PTHR43409">
    <property type="entry name" value="ANAEROBIC MAGNESIUM-PROTOPORPHYRIN IX MONOMETHYL ESTER CYCLASE-RELATED"/>
    <property type="match status" value="1"/>
</dbReference>
<accession>A0A382PRI8</accession>
<dbReference type="PROSITE" id="PS51332">
    <property type="entry name" value="B12_BINDING"/>
    <property type="match status" value="1"/>
</dbReference>
<evidence type="ECO:0000259" key="7">
    <source>
        <dbReference type="PROSITE" id="PS51332"/>
    </source>
</evidence>
<dbReference type="AlphaFoldDB" id="A0A382PRI8"/>
<dbReference type="InterPro" id="IPR023404">
    <property type="entry name" value="rSAM_horseshoe"/>
</dbReference>
<dbReference type="InterPro" id="IPR036724">
    <property type="entry name" value="Cobalamin-bd_sf"/>
</dbReference>
<gene>
    <name evidence="9" type="ORF">METZ01_LOCUS328321</name>
</gene>
<evidence type="ECO:0000259" key="8">
    <source>
        <dbReference type="PROSITE" id="PS51918"/>
    </source>
</evidence>
<dbReference type="Pfam" id="PF02310">
    <property type="entry name" value="B12-binding"/>
    <property type="match status" value="1"/>
</dbReference>
<keyword evidence="2" id="KW-0808">Transferase</keyword>
<dbReference type="SFLD" id="SFLDS00029">
    <property type="entry name" value="Radical_SAM"/>
    <property type="match status" value="1"/>
</dbReference>
<keyword evidence="3" id="KW-0949">S-adenosyl-L-methionine</keyword>
<keyword evidence="5" id="KW-0408">Iron</keyword>
<dbReference type="SFLD" id="SFLDG01082">
    <property type="entry name" value="B12-binding_domain_containing"/>
    <property type="match status" value="1"/>
</dbReference>
<dbReference type="GO" id="GO:0046872">
    <property type="term" value="F:metal ion binding"/>
    <property type="evidence" value="ECO:0007669"/>
    <property type="project" value="UniProtKB-KW"/>
</dbReference>
<evidence type="ECO:0000256" key="6">
    <source>
        <dbReference type="ARBA" id="ARBA00023014"/>
    </source>
</evidence>
<dbReference type="SFLD" id="SFLDG01123">
    <property type="entry name" value="methyltransferase_(Class_B)"/>
    <property type="match status" value="1"/>
</dbReference>
<evidence type="ECO:0000313" key="9">
    <source>
        <dbReference type="EMBL" id="SVC75467.1"/>
    </source>
</evidence>
<dbReference type="PANTHER" id="PTHR43409:SF7">
    <property type="entry name" value="BLL1977 PROTEIN"/>
    <property type="match status" value="1"/>
</dbReference>
<evidence type="ECO:0000256" key="2">
    <source>
        <dbReference type="ARBA" id="ARBA00022679"/>
    </source>
</evidence>
<evidence type="ECO:0000256" key="3">
    <source>
        <dbReference type="ARBA" id="ARBA00022691"/>
    </source>
</evidence>
<dbReference type="PROSITE" id="PS51918">
    <property type="entry name" value="RADICAL_SAM"/>
    <property type="match status" value="1"/>
</dbReference>
<keyword evidence="4" id="KW-0479">Metal-binding</keyword>
<dbReference type="GO" id="GO:0051539">
    <property type="term" value="F:4 iron, 4 sulfur cluster binding"/>
    <property type="evidence" value="ECO:0007669"/>
    <property type="project" value="UniProtKB-KW"/>
</dbReference>
<dbReference type="Pfam" id="PF04055">
    <property type="entry name" value="Radical_SAM"/>
    <property type="match status" value="1"/>
</dbReference>
<feature type="domain" description="B12-binding" evidence="7">
    <location>
        <begin position="1"/>
        <end position="138"/>
    </location>
</feature>
<sequence>HLVPPLGVAYLAPYALSKGHAVDLIDSVGMNHRKVTPYREKIFLRGMTFEDNRDRIDKKTQLIGISNLFSFASTVVTDLVLYLKEKHPNIPIVLGGPHPTGLPETSLRDSGADFVVMGEGEYTLIDLFSHINGEKKCEEVDGIAFINEKDEFIKTKARKRIDELNGDNIPWPARHLLPHEEYINEQESHGAVSGRWTTMLSSRGCPYGCTFCASRKTKFITRTSMDVVDEMEHCVKTLGIQEFHFEDDNMTLSRKRMIEICDEILKRQLNIKWQTPNGIRASVTTPAMLQKMKDSGCTHITLAPESGSLRVIKEIVQKGNDFGFDQLLEVGRMAHKIGLKV</sequence>
<dbReference type="InterPro" id="IPR034466">
    <property type="entry name" value="Methyltransferase_Class_B"/>
</dbReference>
<dbReference type="Gene3D" id="3.80.30.20">
    <property type="entry name" value="tm_1862 like domain"/>
    <property type="match status" value="1"/>
</dbReference>
<evidence type="ECO:0000256" key="5">
    <source>
        <dbReference type="ARBA" id="ARBA00023004"/>
    </source>
</evidence>
<proteinExistence type="predicted"/>
<feature type="non-terminal residue" evidence="9">
    <location>
        <position position="341"/>
    </location>
</feature>
<dbReference type="InterPro" id="IPR007197">
    <property type="entry name" value="rSAM"/>
</dbReference>
<protein>
    <submittedName>
        <fullName evidence="9">Uncharacterized protein</fullName>
    </submittedName>
</protein>
<reference evidence="9" key="1">
    <citation type="submission" date="2018-05" db="EMBL/GenBank/DDBJ databases">
        <authorList>
            <person name="Lanie J.A."/>
            <person name="Ng W.-L."/>
            <person name="Kazmierczak K.M."/>
            <person name="Andrzejewski T.M."/>
            <person name="Davidsen T.M."/>
            <person name="Wayne K.J."/>
            <person name="Tettelin H."/>
            <person name="Glass J.I."/>
            <person name="Rusch D."/>
            <person name="Podicherti R."/>
            <person name="Tsui H.-C.T."/>
            <person name="Winkler M.E."/>
        </authorList>
    </citation>
    <scope>NUCLEOTIDE SEQUENCE</scope>
</reference>
<dbReference type="SUPFAM" id="SSF102114">
    <property type="entry name" value="Radical SAM enzymes"/>
    <property type="match status" value="1"/>
</dbReference>
<dbReference type="InterPro" id="IPR058240">
    <property type="entry name" value="rSAM_sf"/>
</dbReference>
<feature type="non-terminal residue" evidence="9">
    <location>
        <position position="1"/>
    </location>
</feature>
<keyword evidence="6" id="KW-0411">Iron-sulfur</keyword>
<dbReference type="SUPFAM" id="SSF52242">
    <property type="entry name" value="Cobalamin (vitamin B12)-binding domain"/>
    <property type="match status" value="1"/>
</dbReference>
<dbReference type="InterPro" id="IPR051198">
    <property type="entry name" value="BchE-like"/>
</dbReference>
<dbReference type="Gene3D" id="3.40.50.280">
    <property type="entry name" value="Cobalamin-binding domain"/>
    <property type="match status" value="1"/>
</dbReference>
<evidence type="ECO:0000256" key="1">
    <source>
        <dbReference type="ARBA" id="ARBA00001966"/>
    </source>
</evidence>
<dbReference type="EMBL" id="UINC01108965">
    <property type="protein sequence ID" value="SVC75467.1"/>
    <property type="molecule type" value="Genomic_DNA"/>
</dbReference>
<feature type="domain" description="Radical SAM core" evidence="8">
    <location>
        <begin position="191"/>
        <end position="341"/>
    </location>
</feature>
<evidence type="ECO:0000256" key="4">
    <source>
        <dbReference type="ARBA" id="ARBA00022723"/>
    </source>
</evidence>
<dbReference type="GO" id="GO:0031419">
    <property type="term" value="F:cobalamin binding"/>
    <property type="evidence" value="ECO:0007669"/>
    <property type="project" value="InterPro"/>
</dbReference>
<name>A0A382PRI8_9ZZZZ</name>
<dbReference type="CDD" id="cd02068">
    <property type="entry name" value="radical_SAM_B12_BD"/>
    <property type="match status" value="1"/>
</dbReference>